<dbReference type="Pfam" id="PF12781">
    <property type="entry name" value="AAA_9"/>
    <property type="match status" value="1"/>
</dbReference>
<sequence>MSEQQEDKMDASTIKKLVNRIKACTFLPYSKESDWTASVISIIEQFVSTDQKILCLFYENDTLKATFCIPDARTDSIMWFLKMIENESTRLDNTNFLKLISFGKLDTQVEKTMFLLLDSLYSPFIFSWSASEKDQFFEQYRTVIQELCSLRYKFIGMPSIYIPTIVGKINDHSKHVSEETLKVLENILNVYTLEIQKCLMDTERVPKKCEYMMEHIIDEISYWKNRLTNLQFITTLLSYKSVNEILTILKQHQSILVNSFNNILDEIEAAKMESTSNLNYLQILSEPIMSLYDINSPDDVLSRLPDIFVKFIFIFEESPFYNKWSDMNRLYEYLGNQIVYICRKTIKMADLFSGNTESVLDKLQISMNCCENYILVYNKVIQIYNSKNNRQWSVETKDVHMFLDRCRDVHYICKSMILFKRMDGNHPIPKPKFSFTKELEFEKVIESIELRFNKLINNLEDVQNVIFNINTTDWYQHELEFKNEMKDLCAIVEQLLDDALSITCNVEDALNVLQSLHYFSSWPQLNSHFKKKTDEVYAMLINEITFAMQFYTGNSYRIPSFVAKYSGVCLTAMTEYRRITSLKNMIFERPWLLSCTNMKKFQKLYRSFKITYKELINNVYELWSDQLDNDYGKKLKKNILVGNQNDQYWHLTINLDSEVFDLVTEIQYWTLVGFASTLKPNYIVKNAEKIKHLHRNSSKIVNDYNILIAGLSEQEMLLFSESIELCNRITKPMIQSYTWNELDIDNYLLDCFDQIESVQRCIDDYKYCNIEIVNVCEDMSNLTIFKTDQVQALELKDIKRKIEINKNNKIMKIFDNYQLIIKYIMFIFEGFKEYINNIMVYWTHYVKKIDSLICKALILNCQHSLENILELSVGDGSGPTPVILIHVSLKNNKIHFSSSLSEILAFSVNFLTDVLITIKAIPNLSQTLKLSANNWMPYEDEISRDRICIKLQEKINIRTINALRRLRQYMHEFLMFRDIWTMDKNLFFEKYKTFNNSATYFNQDMTQYSIYIRNIFQIKPVAQVAHFLVYTNMLKDEIIGHCYEWINNFSDLLLDMTVKLLEGFYQYTQINSIRVMTPPKNLAEMTSFIELRKQIFLEYDNKAKEFTIISDNFQVLEINNIQMPEVMKIKYEKLFKIWSVYKNTLEDAEIMLKTKQNEFMNSLMEKQTNLKINAKNLLQSFLENAPISTEWNSKDALTYTEQIQNKLELLKSEEKQINDDLAVFEIRYVHSNELGKLQEELLVLHSVWKLVNTWDNMIKGYKEIKFWDVQISEVSITVDAFFNQFISLINGLTNKKLEIIETTCNNINEFRRLLPVIDDLKNAAMKDRHWDEIRDIINKRFDENSSDFTLGMLMEVKVQNFYKQINEVSKKSTMELGLENAIKNIKEIWSNIYLQLEPYKDKGIYYVKVNDEIFQLLEDHLVQLSLIKTSKNISVFLNEADFLEKALGLIIEVLEIILSVQRQHIYLENIFIGDDIRQKMPIESIDYDILTEEWKDISTKMYNDNNLFKACYSKSLFKHLNTMNYRLEVIQRALEVYTESKRHIFPRFYFISNCELLEILGNSRNPDSIQLHFKKIFNNIHNLKIITNNNQKKEARGMFSEDGEYVDWNQPIVCEGPAEIWLNSIETAMRDSLKQTLNQVKISLMKNLRTREKWILEWPGQLCIIASQIQWTADCTRALVQSKYLKHKYPLKKMVKKQKHILSRLSKVIRCELANTERLKVTALAVVEIHARDVIEYIYKSNCMDVSAFEWVSQLRFYWDKKANDIIIKQTNTKLQYGYEYLGNSGRLVITPLTDRCYITLTTAMHMCQGGNLKGTTCTGKTETVKDLAKQLAQYTVVINCSKNLDYKSMNRILLGLVQQGAWGCFDEIHRMKIGILSSITQQILSIFLALAANLKTLVIENMKINLVPTCSIFITTCFTNEDNSNLPDNFKSMFRTVSMIVPDSKIIAEALLFVEGFKEAKSLADKILNLFSLCKQLLNKETHYKYELRDLIELIKYAGKCKWKQIEVPEEEVILLAIHKICLASINNVYLPMFMDITNNLFPGIKSPESNHGVLVDAIKRTMLKKNLQPSDASILKIVQLYEIKNYRRSVIIIGHSGAAKSTTWKTLRDTLVLLNREQINKFETVIDYVLNPKTLTLEELYGHYNLATREWMDGILSSIMRKVCSDEGLEQKWVIFDGPIDSDWVENMNSAMDENKNLILANGERISIPKQVSYLFEVEDLKSASPAIVSRCGIVYNNHSDNSWRLYVDSWLSSCKFKAYKDAMSLYFDHYISDLLAFKKLNCTELVSLTDQNCIISLCKLLECCTFNSLANTIPINLNNSQYQFLIKIWFIFCMIWSICGSLNEDGKKKIDVYIRRLENVFPIKDTVYHYYVDDNYAKFKHWEEKLSMHFWKYNTGTQISKIIIPTIDTVRYNYLIQLYLSKSQPILLTGLKACGKTMNVNNSFETMNRKEFSFLNINMTAHTTSNDVQESIEEKLEKRTKELYIPLSGKKMVTFLDDMHMPIKETSGARPSLELIRQWVDYGFWYDKRKQCPKYVKNMLLVCAMTLCDRVHHSISNRIMSCFSVVSVTSPEENVYKIYKTILGEHLKDFDETVSELNHGLTSMTISLYKNLIIYMIPTPAKIHYLFNLKDVSKVFQGLLRSNVEYQNFKVPMLRLWCHEVFRVFYDRLIDENDQKWFINHINNQLESNYGLKYRDLCASEKNPIFCSFLNENMLYQEVDDEDYLKNYIENCIKEYNSNSEFVPVDILLFRNYIEHISRIVRVISQPMGHILLIGISGSGRSSLAKIASWLCRYSIFTIELSKSYGTSEFKEDLKLIYSETGIKNQPTSFLFNDTQIVDHSFLKIINDILSTGEVTKLFKENEFEDIKKSLLDAIENTDEIQSDEDINLIFIERVKYNLHFVLSFNPVGDSFGIRLQQYPSLINCTTIDWFLNWPKEALFEVASISLKDVDFLVTITGEPRINEIEGEGPTQDKIKIFLASIFTSIHQSVIEYSNNMKVESKHTNSITSAIYLEMIYRYKKTLQDKRIKKRNQSMKLRNGLLKINGMIRKISEMSSELEKVTELISKHTKESEELFNVITKYNMKIDNQKKEIHMTINKIKEDELKCQEMYDIALSEMKLIIAKLEEATNKVCALNKKDLSEIKNFSVPPEGVKLVLEAVMTLKQADPSWAEAKRQLDDPSFLNQLKCFNKDDLSDSILKQIETFVKNPEFDVEKIGTQSKCAKYLGMWVIAIEKYAKMYRAVTIKKASADLAMATVKEEQKALGEMEKNLSVEQHCLEKHVIEYDEKVMEKEHLITKAEELKNNLEKATKLIDGLSKERKKWSKTVNQIDKEFDYLPGDCVLSTAFISYMGPFRFKCREFIMNLWLAFMKENGALNNPNFEVTLFLTDPAIIRIWNTNGLSNDRFSLENGIIISQSYRNPFIIDPQNQAWKWLKNIELDNGLTIIDGRLENYTQSLEIALQNGYSTLMQIDFDKPDPYIISLLSKSIVKKKNELFIRMGNKLLAYNENFRMFITTKIKNAHYDPEIIKWTTVVDFTIQEEGLEEQLLTILVSMENSNLEELKENTIIKIEKDKKSLDEIQDELLKLLDESECSLLENEQLLNTLKSSKAKLNIIKEQLQSSLTSQAEIYIAREGYRLCAKRASILYLILDNLDKINPMYQYSLDFYIIMFKTSIKKSNAADQIHERLTNLNNYHTYAVYENVCCGLFEHHKLVLSFQICIQILISEKKINVNELEFLLKGEIKLERKKIVTAQRPDWLPVTCWNNILALSNLPCFYEVEKSFERYSTEWQKWYTSPNPENQQLIDRWENECNQFQRMLFIKSLRLDRLSFSIKQFISTNFSPQFSEIPINNFKNILDNFNNKNSLIFILSPGADPTNIVTNIATNYNKKENIQYLFMGEGLESTATNLIQMGQKEGHWIYLANCHLLLSWMPQLDKIIDIMKEGRSHPSFRLWLSSKPHPRLPITLLQTSIKVSAEQPKSLKSNLLHLYHNVNEDQFSQNQSTITYKALLFNLCLFHSILIERKNFQNIGWNKIYEFNDSDFKASERILSNCLSEYDETPWTALKYLIGNVIYGGNVTDIWDKRLLDTYNKQLFDENAITSPFHEISSLMNSFVPKNDCLQSYKEFIKSLPSEHLAQLVGQHSNAKVIYLTRENHLLCETLGLLQEKTNGPMDKTADIEQKIPFQLSQILESLPELIDHEHVIQNIKIKKNLLDFVLLQEVTRYNDLLKEIKMTVTILNKGIAGQAVVPSDLKNTLRIIYEGKVPDQWLKTYPSSMTLGAWIQDLIKRVKYFTTWTNSSQQPISIWLGAFTLPASFLTSVMMNESNNSSIRVDLLNWEFIPILKSLDDLIAPPKKGVYIHNLYLENAGWDNEKTCLCEPLPLQLVTKLPIIHFIPVEGKMRLKDLYQSPVYYCPQRNETRDRKFFEIALNLKCGSQKPEHWIKRATAVLLNLE</sequence>
<evidence type="ECO:0000259" key="24">
    <source>
        <dbReference type="Pfam" id="PF17857"/>
    </source>
</evidence>
<keyword evidence="14" id="KW-0966">Cell projection</keyword>
<dbReference type="Gene3D" id="1.10.8.710">
    <property type="match status" value="1"/>
</dbReference>
<dbReference type="SUPFAM" id="SSF52540">
    <property type="entry name" value="P-loop containing nucleoside triphosphate hydrolases"/>
    <property type="match status" value="4"/>
</dbReference>
<dbReference type="InterPro" id="IPR041228">
    <property type="entry name" value="Dynein_C"/>
</dbReference>
<dbReference type="Pfam" id="PF18198">
    <property type="entry name" value="AAA_lid_11"/>
    <property type="match status" value="1"/>
</dbReference>
<dbReference type="Gene3D" id="3.10.490.20">
    <property type="match status" value="1"/>
</dbReference>
<dbReference type="Gene3D" id="3.20.180.20">
    <property type="entry name" value="Dynein heavy chain, N-terminal domain 2"/>
    <property type="match status" value="1"/>
</dbReference>
<dbReference type="GO" id="GO:0005524">
    <property type="term" value="F:ATP binding"/>
    <property type="evidence" value="ECO:0007669"/>
    <property type="project" value="UniProtKB-KW"/>
</dbReference>
<evidence type="ECO:0000256" key="7">
    <source>
        <dbReference type="ARBA" id="ARBA00022741"/>
    </source>
</evidence>
<dbReference type="FunFam" id="1.20.58.1120:FF:000001">
    <property type="entry name" value="dynein heavy chain 2, axonemal"/>
    <property type="match status" value="1"/>
</dbReference>
<evidence type="ECO:0000259" key="26">
    <source>
        <dbReference type="Pfam" id="PF18199"/>
    </source>
</evidence>
<evidence type="ECO:0000256" key="13">
    <source>
        <dbReference type="ARBA" id="ARBA00023212"/>
    </source>
</evidence>
<dbReference type="InterPro" id="IPR035706">
    <property type="entry name" value="AAA_9"/>
</dbReference>
<dbReference type="RefSeq" id="XP_025405242.1">
    <property type="nucleotide sequence ID" value="XM_025549457.1"/>
</dbReference>
<dbReference type="InterPro" id="IPR043160">
    <property type="entry name" value="Dynein_C_barrel"/>
</dbReference>
<gene>
    <name evidence="29" type="primary">LOC112679586</name>
</gene>
<accession>A0A8B8F4K5</accession>
<dbReference type="InterPro" id="IPR043157">
    <property type="entry name" value="Dynein_AAA1S"/>
</dbReference>
<dbReference type="OrthoDB" id="447173at2759"/>
<evidence type="ECO:0000256" key="1">
    <source>
        <dbReference type="ARBA" id="ARBA00004430"/>
    </source>
</evidence>
<dbReference type="InterPro" id="IPR056759">
    <property type="entry name" value="DYH2-5-8_CC"/>
</dbReference>
<dbReference type="FunFam" id="1.10.8.1220:FF:000001">
    <property type="entry name" value="Dynein axonemal heavy chain 5"/>
    <property type="match status" value="1"/>
</dbReference>
<evidence type="ECO:0000256" key="11">
    <source>
        <dbReference type="ARBA" id="ARBA00023069"/>
    </source>
</evidence>
<dbReference type="Gene3D" id="6.10.140.1060">
    <property type="match status" value="1"/>
</dbReference>
<dbReference type="FunFam" id="3.20.180.20:FF:000001">
    <property type="entry name" value="Dynein axonemal heavy chain 5"/>
    <property type="match status" value="1"/>
</dbReference>
<feature type="domain" description="Dynein heavy chain AAA lid" evidence="25">
    <location>
        <begin position="4010"/>
        <end position="4149"/>
    </location>
</feature>
<dbReference type="GO" id="GO:0000235">
    <property type="term" value="C:astral microtubule"/>
    <property type="evidence" value="ECO:0007669"/>
    <property type="project" value="UniProtKB-ARBA"/>
</dbReference>
<protein>
    <recommendedName>
        <fullName evidence="3">Dynein heavy chain, cytoplasmic</fullName>
    </recommendedName>
</protein>
<dbReference type="InterPro" id="IPR026983">
    <property type="entry name" value="DHC"/>
</dbReference>
<feature type="domain" description="Dynein heavy chain AAA module D4" evidence="21">
    <location>
        <begin position="2749"/>
        <end position="3024"/>
    </location>
</feature>
<dbReference type="Pfam" id="PF12780">
    <property type="entry name" value="AAA_8"/>
    <property type="match status" value="1"/>
</dbReference>
<keyword evidence="6" id="KW-0677">Repeat</keyword>
<dbReference type="InterPro" id="IPR041658">
    <property type="entry name" value="AAA_lid_11"/>
</dbReference>
<dbReference type="Pfam" id="PF17852">
    <property type="entry name" value="Dynein_AAA_lid"/>
    <property type="match status" value="1"/>
</dbReference>
<dbReference type="GO" id="GO:0030473">
    <property type="term" value="P:nuclear migration along microtubule"/>
    <property type="evidence" value="ECO:0007669"/>
    <property type="project" value="UniProtKB-ARBA"/>
</dbReference>
<evidence type="ECO:0000256" key="14">
    <source>
        <dbReference type="ARBA" id="ARBA00023273"/>
    </source>
</evidence>
<dbReference type="Pfam" id="PF25007">
    <property type="entry name" value="DYH2-5-8_CC"/>
    <property type="match status" value="1"/>
</dbReference>
<evidence type="ECO:0000256" key="10">
    <source>
        <dbReference type="ARBA" id="ARBA00023054"/>
    </source>
</evidence>
<evidence type="ECO:0000259" key="23">
    <source>
        <dbReference type="Pfam" id="PF17852"/>
    </source>
</evidence>
<keyword evidence="11" id="KW-0969">Cilium</keyword>
<dbReference type="Gene3D" id="1.20.58.1120">
    <property type="match status" value="1"/>
</dbReference>
<dbReference type="GO" id="GO:0005858">
    <property type="term" value="C:axonemal dynein complex"/>
    <property type="evidence" value="ECO:0007669"/>
    <property type="project" value="UniProtKB-ARBA"/>
</dbReference>
<evidence type="ECO:0000259" key="25">
    <source>
        <dbReference type="Pfam" id="PF18198"/>
    </source>
</evidence>
<evidence type="ECO:0000256" key="8">
    <source>
        <dbReference type="ARBA" id="ARBA00022840"/>
    </source>
</evidence>
<evidence type="ECO:0000256" key="5">
    <source>
        <dbReference type="ARBA" id="ARBA00022701"/>
    </source>
</evidence>
<dbReference type="Pfam" id="PF03028">
    <property type="entry name" value="Dynein_heavy"/>
    <property type="match status" value="1"/>
</dbReference>
<dbReference type="InterPro" id="IPR027417">
    <property type="entry name" value="P-loop_NTPase"/>
</dbReference>
<dbReference type="InterPro" id="IPR013602">
    <property type="entry name" value="Dynein_heavy_linker"/>
</dbReference>
<feature type="domain" description="Dynein heavy chain hydrolytic ATP-binding dynein motor region" evidence="19">
    <location>
        <begin position="1777"/>
        <end position="2103"/>
    </location>
</feature>
<evidence type="ECO:0000259" key="16">
    <source>
        <dbReference type="Pfam" id="PF03028"/>
    </source>
</evidence>
<dbReference type="FunFam" id="1.20.920.30:FF:000005">
    <property type="entry name" value="Dynein, axonemal, heavy chain 2"/>
    <property type="match status" value="1"/>
</dbReference>
<dbReference type="Gene3D" id="3.40.50.300">
    <property type="entry name" value="P-loop containing nucleotide triphosphate hydrolases"/>
    <property type="match status" value="5"/>
</dbReference>
<feature type="domain" description="Dynein heavy chain region D6 P-loop" evidence="16">
    <location>
        <begin position="3865"/>
        <end position="3977"/>
    </location>
</feature>
<evidence type="ECO:0000259" key="19">
    <source>
        <dbReference type="Pfam" id="PF12774"/>
    </source>
</evidence>
<dbReference type="GO" id="GO:0005938">
    <property type="term" value="C:cell cortex"/>
    <property type="evidence" value="ECO:0007669"/>
    <property type="project" value="UniProtKB-ARBA"/>
</dbReference>
<keyword evidence="5" id="KW-0493">Microtubule</keyword>
<dbReference type="Proteomes" id="UP000694846">
    <property type="component" value="Unplaced"/>
</dbReference>
<feature type="domain" description="Dynein heavy chain AAA 5 extension" evidence="23">
    <location>
        <begin position="2267"/>
        <end position="2387"/>
    </location>
</feature>
<evidence type="ECO:0000256" key="12">
    <source>
        <dbReference type="ARBA" id="ARBA00023175"/>
    </source>
</evidence>
<dbReference type="FunFam" id="3.40.50.300:FF:000153">
    <property type="entry name" value="Dynein axonemal heavy chain 1"/>
    <property type="match status" value="1"/>
</dbReference>
<keyword evidence="13" id="KW-0206">Cytoskeleton</keyword>
<dbReference type="GO" id="GO:0051959">
    <property type="term" value="F:dynein light intermediate chain binding"/>
    <property type="evidence" value="ECO:0007669"/>
    <property type="project" value="InterPro"/>
</dbReference>
<dbReference type="Pfam" id="PF08393">
    <property type="entry name" value="DHC_N2"/>
    <property type="match status" value="1"/>
</dbReference>
<dbReference type="InterPro" id="IPR042222">
    <property type="entry name" value="Dynein_2_N"/>
</dbReference>
<comment type="similarity">
    <text evidence="2">Belongs to the dynein heavy chain family.</text>
</comment>
<dbReference type="FunFam" id="3.10.490.20:FF:000009">
    <property type="entry name" value="Dynein heavy chain 4"/>
    <property type="match status" value="1"/>
</dbReference>
<dbReference type="GO" id="GO:0045505">
    <property type="term" value="F:dynein intermediate chain binding"/>
    <property type="evidence" value="ECO:0007669"/>
    <property type="project" value="InterPro"/>
</dbReference>
<evidence type="ECO:0000256" key="15">
    <source>
        <dbReference type="SAM" id="Coils"/>
    </source>
</evidence>
<evidence type="ECO:0000259" key="21">
    <source>
        <dbReference type="Pfam" id="PF12780"/>
    </source>
</evidence>
<dbReference type="GO" id="GO:0097729">
    <property type="term" value="C:9+2 motile cilium"/>
    <property type="evidence" value="ECO:0007669"/>
    <property type="project" value="UniProtKB-ARBA"/>
</dbReference>
<dbReference type="Gene3D" id="1.10.8.1220">
    <property type="match status" value="1"/>
</dbReference>
<dbReference type="Pfam" id="PF12774">
    <property type="entry name" value="AAA_6"/>
    <property type="match status" value="1"/>
</dbReference>
<dbReference type="InterPro" id="IPR042219">
    <property type="entry name" value="AAA_lid_11_sf"/>
</dbReference>
<dbReference type="Gene3D" id="1.10.287.2620">
    <property type="match status" value="1"/>
</dbReference>
<feature type="coiled-coil region" evidence="15">
    <location>
        <begin position="3288"/>
        <end position="3336"/>
    </location>
</feature>
<dbReference type="PANTHER" id="PTHR45703:SF32">
    <property type="entry name" value="DYNEINS HEAVY CHAIN"/>
    <property type="match status" value="1"/>
</dbReference>
<dbReference type="InterPro" id="IPR004273">
    <property type="entry name" value="Dynein_heavy_D6_P-loop"/>
</dbReference>
<dbReference type="FunFam" id="3.40.50.300:FF:000996">
    <property type="entry name" value="Cytoplasmic dynein heavy chain"/>
    <property type="match status" value="1"/>
</dbReference>
<dbReference type="InterPro" id="IPR042228">
    <property type="entry name" value="Dynein_linker_3"/>
</dbReference>
<reference evidence="29" key="1">
    <citation type="submission" date="2025-08" db="UniProtKB">
        <authorList>
            <consortium name="RefSeq"/>
        </authorList>
    </citation>
    <scope>IDENTIFICATION</scope>
    <source>
        <tissue evidence="29">Whole body</tissue>
    </source>
</reference>
<evidence type="ECO:0000259" key="18">
    <source>
        <dbReference type="Pfam" id="PF08393"/>
    </source>
</evidence>
<evidence type="ECO:0000256" key="4">
    <source>
        <dbReference type="ARBA" id="ARBA00022490"/>
    </source>
</evidence>
<feature type="domain" description="Dynein axonemal heavy chain 2/5/8 coiled-coil" evidence="27">
    <location>
        <begin position="1049"/>
        <end position="1164"/>
    </location>
</feature>
<dbReference type="GO" id="GO:1902850">
    <property type="term" value="P:microtubule cytoskeleton organization involved in mitosis"/>
    <property type="evidence" value="ECO:0007669"/>
    <property type="project" value="UniProtKB-ARBA"/>
</dbReference>
<dbReference type="Pfam" id="PF17857">
    <property type="entry name" value="AAA_lid_1"/>
    <property type="match status" value="1"/>
</dbReference>
<dbReference type="Gene3D" id="1.10.472.130">
    <property type="match status" value="1"/>
</dbReference>
<dbReference type="FunFam" id="1.10.287.2620:FF:000002">
    <property type="entry name" value="Dynein heavy chain 2, axonemal"/>
    <property type="match status" value="1"/>
</dbReference>
<dbReference type="FunFam" id="3.40.50.300:FF:002141">
    <property type="entry name" value="Dynein heavy chain"/>
    <property type="match status" value="1"/>
</dbReference>
<evidence type="ECO:0000313" key="28">
    <source>
        <dbReference type="Proteomes" id="UP000694846"/>
    </source>
</evidence>
<feature type="coiled-coil region" evidence="15">
    <location>
        <begin position="3566"/>
        <end position="3621"/>
    </location>
</feature>
<dbReference type="Gene3D" id="1.20.140.100">
    <property type="entry name" value="Dynein heavy chain, N-terminal domain 2"/>
    <property type="match status" value="1"/>
</dbReference>
<comment type="subcellular location">
    <subcellularLocation>
        <location evidence="1">Cytoplasm</location>
        <location evidence="1">Cytoskeleton</location>
        <location evidence="1">Cilium axoneme</location>
    </subcellularLocation>
</comment>
<dbReference type="Pfam" id="PF12775">
    <property type="entry name" value="AAA_7"/>
    <property type="match status" value="1"/>
</dbReference>
<keyword evidence="7" id="KW-0547">Nucleotide-binding</keyword>
<keyword evidence="10 15" id="KW-0175">Coiled coil</keyword>
<feature type="domain" description="Dynein heavy chain 3 AAA+ lid" evidence="24">
    <location>
        <begin position="2607"/>
        <end position="2681"/>
    </location>
</feature>
<dbReference type="GO" id="GO:0008017">
    <property type="term" value="F:microtubule binding"/>
    <property type="evidence" value="ECO:0007669"/>
    <property type="project" value="UniProtKB-ARBA"/>
</dbReference>
<dbReference type="GO" id="GO:0000070">
    <property type="term" value="P:mitotic sister chromatid segregation"/>
    <property type="evidence" value="ECO:0007669"/>
    <property type="project" value="UniProtKB-ARBA"/>
</dbReference>
<keyword evidence="8" id="KW-0067">ATP-binding</keyword>
<dbReference type="InterPro" id="IPR024743">
    <property type="entry name" value="Dynein_HC_stalk"/>
</dbReference>
<dbReference type="InterPro" id="IPR013594">
    <property type="entry name" value="Dynein_heavy_tail"/>
</dbReference>
<feature type="domain" description="Dynein heavy chain linker" evidence="18">
    <location>
        <begin position="1235"/>
        <end position="1639"/>
    </location>
</feature>
<keyword evidence="28" id="KW-1185">Reference proteome</keyword>
<feature type="domain" description="Dynein heavy chain C-terminal" evidence="26">
    <location>
        <begin position="4156"/>
        <end position="4454"/>
    </location>
</feature>
<keyword evidence="4" id="KW-0963">Cytoplasm</keyword>
<dbReference type="InterPro" id="IPR035699">
    <property type="entry name" value="AAA_6"/>
</dbReference>
<feature type="domain" description="Dynein heavy chain ATP-binding dynein motor region" evidence="22">
    <location>
        <begin position="3398"/>
        <end position="3616"/>
    </location>
</feature>
<evidence type="ECO:0000259" key="22">
    <source>
        <dbReference type="Pfam" id="PF12781"/>
    </source>
</evidence>
<evidence type="ECO:0000256" key="3">
    <source>
        <dbReference type="ARBA" id="ARBA00022197"/>
    </source>
</evidence>
<dbReference type="PANTHER" id="PTHR45703">
    <property type="entry name" value="DYNEIN HEAVY CHAIN"/>
    <property type="match status" value="1"/>
</dbReference>
<dbReference type="Pfam" id="PF18199">
    <property type="entry name" value="Dynein_C"/>
    <property type="match status" value="1"/>
</dbReference>
<proteinExistence type="inferred from homology"/>
<dbReference type="Pfam" id="PF08385">
    <property type="entry name" value="DHC_N1"/>
    <property type="match status" value="1"/>
</dbReference>
<dbReference type="Gene3D" id="1.20.1270.280">
    <property type="match status" value="1"/>
</dbReference>
<evidence type="ECO:0000313" key="29">
    <source>
        <dbReference type="RefSeq" id="XP_025405242.1"/>
    </source>
</evidence>
<dbReference type="InterPro" id="IPR041589">
    <property type="entry name" value="DNAH3_AAA_lid_1"/>
</dbReference>
<dbReference type="InterPro" id="IPR024317">
    <property type="entry name" value="Dynein_heavy_chain_D4_dom"/>
</dbReference>
<evidence type="ECO:0000259" key="27">
    <source>
        <dbReference type="Pfam" id="PF25007"/>
    </source>
</evidence>
<name>A0A8B8F4K5_9HEMI</name>
<dbReference type="GO" id="GO:0008569">
    <property type="term" value="F:minus-end-directed microtubule motor activity"/>
    <property type="evidence" value="ECO:0007669"/>
    <property type="project" value="InterPro"/>
</dbReference>
<dbReference type="Gene3D" id="1.20.920.20">
    <property type="match status" value="1"/>
</dbReference>
<dbReference type="Pfam" id="PF12777">
    <property type="entry name" value="MT"/>
    <property type="match status" value="1"/>
</dbReference>
<dbReference type="GeneID" id="112679586"/>
<evidence type="ECO:0000256" key="2">
    <source>
        <dbReference type="ARBA" id="ARBA00008887"/>
    </source>
</evidence>
<evidence type="ECO:0000259" key="20">
    <source>
        <dbReference type="Pfam" id="PF12777"/>
    </source>
</evidence>
<evidence type="ECO:0000259" key="17">
    <source>
        <dbReference type="Pfam" id="PF08385"/>
    </source>
</evidence>
<feature type="domain" description="Dynein heavy chain coiled coil stalk" evidence="20">
    <location>
        <begin position="3039"/>
        <end position="3370"/>
    </location>
</feature>
<keyword evidence="12" id="KW-0505">Motor protein</keyword>
<dbReference type="Gene3D" id="1.20.920.30">
    <property type="match status" value="1"/>
</dbReference>
<evidence type="ECO:0000256" key="9">
    <source>
        <dbReference type="ARBA" id="ARBA00023017"/>
    </source>
</evidence>
<evidence type="ECO:0000256" key="6">
    <source>
        <dbReference type="ARBA" id="ARBA00022737"/>
    </source>
</evidence>
<organism evidence="28 29">
    <name type="scientific">Sipha flava</name>
    <name type="common">yellow sugarcane aphid</name>
    <dbReference type="NCBI Taxonomy" id="143950"/>
    <lineage>
        <taxon>Eukaryota</taxon>
        <taxon>Metazoa</taxon>
        <taxon>Ecdysozoa</taxon>
        <taxon>Arthropoda</taxon>
        <taxon>Hexapoda</taxon>
        <taxon>Insecta</taxon>
        <taxon>Pterygota</taxon>
        <taxon>Neoptera</taxon>
        <taxon>Paraneoptera</taxon>
        <taxon>Hemiptera</taxon>
        <taxon>Sternorrhyncha</taxon>
        <taxon>Aphidomorpha</taxon>
        <taxon>Aphidoidea</taxon>
        <taxon>Aphididae</taxon>
        <taxon>Sipha</taxon>
    </lineage>
</organism>
<dbReference type="InterPro" id="IPR041466">
    <property type="entry name" value="Dynein_AAA5_ext"/>
</dbReference>
<dbReference type="Gene3D" id="1.10.8.720">
    <property type="entry name" value="Region D6 of dynein motor"/>
    <property type="match status" value="1"/>
</dbReference>
<keyword evidence="9" id="KW-0243">Dynein</keyword>
<feature type="domain" description="Dynein heavy chain tail" evidence="17">
    <location>
        <begin position="182"/>
        <end position="747"/>
    </location>
</feature>